<name>A0A0U5CY81_9EURY</name>
<sequence length="40" mass="4080">MMTTLHAPDARSSSGPSWVSVGFVVAGYRPNAQSASTLAA</sequence>
<keyword evidence="2" id="KW-1185">Reference proteome</keyword>
<dbReference type="RefSeq" id="WP_256943824.1">
    <property type="nucleotide sequence ID" value="NZ_CEML01000001.1"/>
</dbReference>
<dbReference type="AlphaFoldDB" id="A0A0U5CY81"/>
<protein>
    <submittedName>
        <fullName evidence="1">Uncharacterized protein</fullName>
    </submittedName>
</protein>
<evidence type="ECO:0000313" key="1">
    <source>
        <dbReference type="EMBL" id="CQH57004.1"/>
    </source>
</evidence>
<proteinExistence type="predicted"/>
<gene>
    <name evidence="1" type="ORF">HHUB_2466</name>
</gene>
<dbReference type="Proteomes" id="UP000066737">
    <property type="component" value="Chromosome I"/>
</dbReference>
<dbReference type="KEGG" id="hhb:Hhub_2466"/>
<organism evidence="1 2">
    <name type="scientific">Halobacterium hubeiense</name>
    <dbReference type="NCBI Taxonomy" id="1407499"/>
    <lineage>
        <taxon>Archaea</taxon>
        <taxon>Methanobacteriati</taxon>
        <taxon>Methanobacteriota</taxon>
        <taxon>Stenosarchaea group</taxon>
        <taxon>Halobacteria</taxon>
        <taxon>Halobacteriales</taxon>
        <taxon>Halobacteriaceae</taxon>
        <taxon>Halobacterium</taxon>
    </lineage>
</organism>
<dbReference type="STRING" id="1407499.HHUB_2466"/>
<accession>A0A0U5CY81</accession>
<dbReference type="EMBL" id="LN831302">
    <property type="protein sequence ID" value="CQH57004.1"/>
    <property type="molecule type" value="Genomic_DNA"/>
</dbReference>
<evidence type="ECO:0000313" key="2">
    <source>
        <dbReference type="Proteomes" id="UP000066737"/>
    </source>
</evidence>
<dbReference type="GeneID" id="91109908"/>
<reference evidence="2" key="1">
    <citation type="journal article" date="2016" name="Environ. Microbiol.">
        <title>The complete genome of a viable archaeum isolated from 123-million-year-old rock salt.</title>
        <authorList>
            <person name="Jaakkola S.T."/>
            <person name="Pfeiffer F."/>
            <person name="Ravantti J.J."/>
            <person name="Guo Q."/>
            <person name="Liu Y."/>
            <person name="Chen X."/>
            <person name="Ma H."/>
            <person name="Yang C."/>
            <person name="Oksanen H.M."/>
            <person name="Bamford D.H."/>
        </authorList>
    </citation>
    <scope>NUCLEOTIDE SEQUENCE</scope>
    <source>
        <strain evidence="2">JI20-1</strain>
    </source>
</reference>